<name>A0A0Q3QJJ6_9BACI</name>
<dbReference type="PATRIC" id="fig|1637975.4.peg.330"/>
<evidence type="ECO:0000259" key="1">
    <source>
        <dbReference type="Pfam" id="PF13443"/>
    </source>
</evidence>
<accession>A0A0Q3QJJ6</accession>
<dbReference type="AlphaFoldDB" id="A0A0Q3QJJ6"/>
<dbReference type="Pfam" id="PF13443">
    <property type="entry name" value="HTH_26"/>
    <property type="match status" value="1"/>
</dbReference>
<protein>
    <recommendedName>
        <fullName evidence="1">HTH cro/C1-type domain-containing protein</fullName>
    </recommendedName>
</protein>
<sequence length="176" mass="20151">MNYLDLYLQRHHCKRYDVYKKTGVSQQLLATHINKSIEKYSSKVIIAIAETLDKTPGDVLNELLLLEKEKPTYEAYNPNDLLVGLKSKYDKIIIQGAYYKEVKKIMNTQLSDNELLGVELGSAGVLSILIFAIESVMGLFSNSEKIEKEIEKRLQLYNILEMTDESLVLGLKQLDY</sequence>
<evidence type="ECO:0000313" key="3">
    <source>
        <dbReference type="Proteomes" id="UP000050996"/>
    </source>
</evidence>
<dbReference type="Proteomes" id="UP000050996">
    <property type="component" value="Unassembled WGS sequence"/>
</dbReference>
<keyword evidence="3" id="KW-1185">Reference proteome</keyword>
<proteinExistence type="predicted"/>
<feature type="domain" description="HTH cro/C1-type" evidence="1">
    <location>
        <begin position="4"/>
        <end position="60"/>
    </location>
</feature>
<dbReference type="InterPro" id="IPR001387">
    <property type="entry name" value="Cro/C1-type_HTH"/>
</dbReference>
<gene>
    <name evidence="2" type="ORF">AN957_03320</name>
</gene>
<comment type="caution">
    <text evidence="2">The sequence shown here is derived from an EMBL/GenBank/DDBJ whole genome shotgun (WGS) entry which is preliminary data.</text>
</comment>
<dbReference type="EMBL" id="LJIX01000006">
    <property type="protein sequence ID" value="KQL17736.1"/>
    <property type="molecule type" value="Genomic_DNA"/>
</dbReference>
<evidence type="ECO:0000313" key="2">
    <source>
        <dbReference type="EMBL" id="KQL17736.1"/>
    </source>
</evidence>
<dbReference type="RefSeq" id="WP_056682276.1">
    <property type="nucleotide sequence ID" value="NZ_CP041305.1"/>
</dbReference>
<reference evidence="2 3" key="1">
    <citation type="submission" date="2015-09" db="EMBL/GenBank/DDBJ databases">
        <title>Genome sequencing project for genomic taxonomy and phylogenomics of Bacillus-like bacteria.</title>
        <authorList>
            <person name="Liu B."/>
            <person name="Wang J."/>
            <person name="Zhu Y."/>
            <person name="Liu G."/>
            <person name="Chen Q."/>
            <person name="Chen Z."/>
            <person name="Lan J."/>
            <person name="Che J."/>
            <person name="Ge C."/>
            <person name="Shi H."/>
            <person name="Pan Z."/>
            <person name="Liu X."/>
        </authorList>
    </citation>
    <scope>NUCLEOTIDE SEQUENCE [LARGE SCALE GENOMIC DNA]</scope>
    <source>
        <strain evidence="2 3">FJAT-18043</strain>
    </source>
</reference>
<organism evidence="2 3">
    <name type="scientific">Cytobacillus solani</name>
    <dbReference type="NCBI Taxonomy" id="1637975"/>
    <lineage>
        <taxon>Bacteria</taxon>
        <taxon>Bacillati</taxon>
        <taxon>Bacillota</taxon>
        <taxon>Bacilli</taxon>
        <taxon>Bacillales</taxon>
        <taxon>Bacillaceae</taxon>
        <taxon>Cytobacillus</taxon>
    </lineage>
</organism>